<accession>A0A9Q4KTK6</accession>
<feature type="domain" description="Thoeris protein ThsA Macro" evidence="2">
    <location>
        <begin position="85"/>
        <end position="265"/>
    </location>
</feature>
<dbReference type="InterPro" id="IPR045535">
    <property type="entry name" value="ThsA_Macro"/>
</dbReference>
<proteinExistence type="predicted"/>
<evidence type="ECO:0000259" key="2">
    <source>
        <dbReference type="Pfam" id="PF20016"/>
    </source>
</evidence>
<organism evidence="3 4">
    <name type="scientific">Methanogenium marinum</name>
    <dbReference type="NCBI Taxonomy" id="348610"/>
    <lineage>
        <taxon>Archaea</taxon>
        <taxon>Methanobacteriati</taxon>
        <taxon>Methanobacteriota</taxon>
        <taxon>Stenosarchaea group</taxon>
        <taxon>Methanomicrobia</taxon>
        <taxon>Methanomicrobiales</taxon>
        <taxon>Methanomicrobiaceae</taxon>
        <taxon>Methanogenium</taxon>
    </lineage>
</organism>
<feature type="transmembrane region" description="Helical" evidence="1">
    <location>
        <begin position="43"/>
        <end position="67"/>
    </location>
</feature>
<sequence length="306" mass="35008">MVLKDYLQKKRIINIFSLFLAILGALWLILEISSYFIPKICSQYIVSLGVWFLAILILVALVISVFINRPINSINEKLNNRDITISIVIGDFFEQKGDYIVGTNTTFDTNLTEGIIFKKSIQGQFTTKYFEGKIELLDELIEKQLELENDFTIDSIKTGKCNRYPIGKTIQIKNNDVTAYFLALAEMNRYGVASSSYENILLSLSNLWDYISSHGSTDPLVIPILGTGFSRIEIEKEIIIQEIIKSFIAACSEKRFTNNLIIVIYPKDYEDAELDLNKLHEFLKCQCKYAEFKRNLNDRSGTGIEK</sequence>
<gene>
    <name evidence="3" type="ORF">L0665_05120</name>
</gene>
<keyword evidence="1" id="KW-0472">Membrane</keyword>
<dbReference type="AlphaFoldDB" id="A0A9Q4KTK6"/>
<evidence type="ECO:0000256" key="1">
    <source>
        <dbReference type="SAM" id="Phobius"/>
    </source>
</evidence>
<reference evidence="3" key="1">
    <citation type="submission" date="2022-01" db="EMBL/GenBank/DDBJ databases">
        <title>Draft genome of Methanogenium marinum DSM 15558.</title>
        <authorList>
            <person name="Chen S.-C."/>
            <person name="You Y.-T."/>
        </authorList>
    </citation>
    <scope>NUCLEOTIDE SEQUENCE</scope>
    <source>
        <strain evidence="3">DSM 15558</strain>
    </source>
</reference>
<name>A0A9Q4KTK6_9EURY</name>
<dbReference type="EMBL" id="JAKELO010000002">
    <property type="protein sequence ID" value="MDE4907988.1"/>
    <property type="molecule type" value="Genomic_DNA"/>
</dbReference>
<evidence type="ECO:0000313" key="4">
    <source>
        <dbReference type="Proteomes" id="UP001143747"/>
    </source>
</evidence>
<feature type="transmembrane region" description="Helical" evidence="1">
    <location>
        <begin position="12"/>
        <end position="37"/>
    </location>
</feature>
<keyword evidence="1" id="KW-1133">Transmembrane helix</keyword>
<dbReference type="Proteomes" id="UP001143747">
    <property type="component" value="Unassembled WGS sequence"/>
</dbReference>
<dbReference type="Pfam" id="PF20016">
    <property type="entry name" value="ThsA_Macro"/>
    <property type="match status" value="1"/>
</dbReference>
<keyword evidence="4" id="KW-1185">Reference proteome</keyword>
<protein>
    <submittedName>
        <fullName evidence="3">DUF6430 domain-containing protein</fullName>
    </submittedName>
</protein>
<evidence type="ECO:0000313" key="3">
    <source>
        <dbReference type="EMBL" id="MDE4907988.1"/>
    </source>
</evidence>
<keyword evidence="1" id="KW-0812">Transmembrane</keyword>
<dbReference type="RefSeq" id="WP_274924627.1">
    <property type="nucleotide sequence ID" value="NZ_JAKELO010000002.1"/>
</dbReference>
<comment type="caution">
    <text evidence="3">The sequence shown here is derived from an EMBL/GenBank/DDBJ whole genome shotgun (WGS) entry which is preliminary data.</text>
</comment>